<dbReference type="EMBL" id="JAMQAW010000017">
    <property type="protein sequence ID" value="MCM2389999.1"/>
    <property type="molecule type" value="Genomic_DNA"/>
</dbReference>
<keyword evidence="2" id="KW-0813">Transport</keyword>
<feature type="domain" description="ABC transporter" evidence="5">
    <location>
        <begin position="11"/>
        <end position="241"/>
    </location>
</feature>
<dbReference type="InterPro" id="IPR050095">
    <property type="entry name" value="ECF_ABC_transporter_ATP-bd"/>
</dbReference>
<keyword evidence="7" id="KW-1185">Reference proteome</keyword>
<dbReference type="Pfam" id="PF00005">
    <property type="entry name" value="ABC_tran"/>
    <property type="match status" value="1"/>
</dbReference>
<dbReference type="GO" id="GO:0005524">
    <property type="term" value="F:ATP binding"/>
    <property type="evidence" value="ECO:0007669"/>
    <property type="project" value="UniProtKB-KW"/>
</dbReference>
<comment type="caution">
    <text evidence="6">The sequence shown here is derived from an EMBL/GenBank/DDBJ whole genome shotgun (WGS) entry which is preliminary data.</text>
</comment>
<dbReference type="RefSeq" id="WP_250920342.1">
    <property type="nucleotide sequence ID" value="NZ_JAMQAW010000017.1"/>
</dbReference>
<evidence type="ECO:0000256" key="4">
    <source>
        <dbReference type="ARBA" id="ARBA00022840"/>
    </source>
</evidence>
<dbReference type="CDD" id="cd03225">
    <property type="entry name" value="ABC_cobalt_CbiO_domain1"/>
    <property type="match status" value="1"/>
</dbReference>
<dbReference type="Proteomes" id="UP001431429">
    <property type="component" value="Unassembled WGS sequence"/>
</dbReference>
<dbReference type="SUPFAM" id="SSF52540">
    <property type="entry name" value="P-loop containing nucleoside triphosphate hydrolases"/>
    <property type="match status" value="1"/>
</dbReference>
<proteinExistence type="inferred from homology"/>
<dbReference type="InterPro" id="IPR027417">
    <property type="entry name" value="P-loop_NTPase"/>
</dbReference>
<evidence type="ECO:0000256" key="1">
    <source>
        <dbReference type="ARBA" id="ARBA00005417"/>
    </source>
</evidence>
<dbReference type="InterPro" id="IPR003593">
    <property type="entry name" value="AAA+_ATPase"/>
</dbReference>
<comment type="similarity">
    <text evidence="1">Belongs to the ABC transporter superfamily.</text>
</comment>
<evidence type="ECO:0000313" key="7">
    <source>
        <dbReference type="Proteomes" id="UP001431429"/>
    </source>
</evidence>
<dbReference type="PANTHER" id="PTHR43553:SF24">
    <property type="entry name" value="ENERGY-COUPLING FACTOR TRANSPORTER ATP-BINDING PROTEIN ECFA1"/>
    <property type="match status" value="1"/>
</dbReference>
<accession>A0ABT0UNH4</accession>
<dbReference type="SMART" id="SM00382">
    <property type="entry name" value="AAA"/>
    <property type="match status" value="1"/>
</dbReference>
<evidence type="ECO:0000259" key="5">
    <source>
        <dbReference type="PROSITE" id="PS50893"/>
    </source>
</evidence>
<organism evidence="6 7">
    <name type="scientific">Streptomyces albipurpureus</name>
    <dbReference type="NCBI Taxonomy" id="2897419"/>
    <lineage>
        <taxon>Bacteria</taxon>
        <taxon>Bacillati</taxon>
        <taxon>Actinomycetota</taxon>
        <taxon>Actinomycetes</taxon>
        <taxon>Kitasatosporales</taxon>
        <taxon>Streptomycetaceae</taxon>
        <taxon>Streptomyces</taxon>
    </lineage>
</organism>
<dbReference type="PANTHER" id="PTHR43553">
    <property type="entry name" value="HEAVY METAL TRANSPORTER"/>
    <property type="match status" value="1"/>
</dbReference>
<dbReference type="InterPro" id="IPR003439">
    <property type="entry name" value="ABC_transporter-like_ATP-bd"/>
</dbReference>
<keyword evidence="3" id="KW-0547">Nucleotide-binding</keyword>
<evidence type="ECO:0000256" key="2">
    <source>
        <dbReference type="ARBA" id="ARBA00022448"/>
    </source>
</evidence>
<keyword evidence="4 6" id="KW-0067">ATP-binding</keyword>
<gene>
    <name evidence="6" type="ORF">NBG84_17160</name>
</gene>
<reference evidence="6" key="1">
    <citation type="submission" date="2022-06" db="EMBL/GenBank/DDBJ databases">
        <title>Genome public.</title>
        <authorList>
            <person name="Sun Q."/>
        </authorList>
    </citation>
    <scope>NUCLEOTIDE SEQUENCE</scope>
    <source>
        <strain evidence="6">CWNU-1</strain>
    </source>
</reference>
<sequence length="263" mass="28398">MDPLTAPAPSLDVRGLAYAYPDGHQALFGVDLTVERGERVAVLGPNGAGKTTLVLHLNGILGGGVGTVSVAGLPVCREHLAQIRRQVGIVFQDPDDQLFMPTVREDVAFGPAASGLRGTDLEKRVAAALERVGMAAYADRPPHHLSYGQRRRVAVATVLAMEPEILVLDEPSSNLDPASRRELADILRSLDVTVLMVTHDLPYALELCPRSVVLSEGVIAADGPTRELLVDEELMRGHRLELPFGFDPRFVPVAQRSSPQKRI</sequence>
<evidence type="ECO:0000313" key="6">
    <source>
        <dbReference type="EMBL" id="MCM2389999.1"/>
    </source>
</evidence>
<protein>
    <submittedName>
        <fullName evidence="6">Energy-coupling factor ABC transporter ATP-binding protein</fullName>
    </submittedName>
</protein>
<dbReference type="InterPro" id="IPR015856">
    <property type="entry name" value="ABC_transpr_CbiO/EcfA_su"/>
</dbReference>
<evidence type="ECO:0000256" key="3">
    <source>
        <dbReference type="ARBA" id="ARBA00022741"/>
    </source>
</evidence>
<dbReference type="PROSITE" id="PS00211">
    <property type="entry name" value="ABC_TRANSPORTER_1"/>
    <property type="match status" value="1"/>
</dbReference>
<dbReference type="Gene3D" id="3.40.50.300">
    <property type="entry name" value="P-loop containing nucleotide triphosphate hydrolases"/>
    <property type="match status" value="1"/>
</dbReference>
<name>A0ABT0UNH4_9ACTN</name>
<dbReference type="InterPro" id="IPR017871">
    <property type="entry name" value="ABC_transporter-like_CS"/>
</dbReference>
<dbReference type="PROSITE" id="PS50893">
    <property type="entry name" value="ABC_TRANSPORTER_2"/>
    <property type="match status" value="1"/>
</dbReference>